<keyword evidence="2" id="KW-0808">Transferase</keyword>
<dbReference type="Proteomes" id="UP001190700">
    <property type="component" value="Unassembled WGS sequence"/>
</dbReference>
<dbReference type="GO" id="GO:0005794">
    <property type="term" value="C:Golgi apparatus"/>
    <property type="evidence" value="ECO:0007669"/>
    <property type="project" value="TreeGrafter"/>
</dbReference>
<dbReference type="PANTHER" id="PTHR31121">
    <property type="entry name" value="ALPHA-1,2 MANNOSYLTRANSFERASE KTR1"/>
    <property type="match status" value="1"/>
</dbReference>
<accession>A0AAE0BUG6</accession>
<gene>
    <name evidence="5" type="ORF">CYMTET_48214</name>
</gene>
<organism evidence="5 6">
    <name type="scientific">Cymbomonas tetramitiformis</name>
    <dbReference type="NCBI Taxonomy" id="36881"/>
    <lineage>
        <taxon>Eukaryota</taxon>
        <taxon>Viridiplantae</taxon>
        <taxon>Chlorophyta</taxon>
        <taxon>Pyramimonadophyceae</taxon>
        <taxon>Pyramimonadales</taxon>
        <taxon>Pyramimonadaceae</taxon>
        <taxon>Cymbomonas</taxon>
    </lineage>
</organism>
<sequence length="1072" mass="120902">MRRNCMHGDFIVAGLALLVALHLSNQEHSRVQKCRAHLPTSERGPADVDVPAYTVIDDCSSQAPPLAKFPDDAEVKYQESIKKREEKLKDLQSEAKPELWNRDGGVYLWDYFTPAYNCPNRERIGRLGDGGKWICDLPRLMQDGACTVFSFGARDDVSFELELASSTKCQIEVHDPTVGGLSSNAVDNPQLRFHKKAIAADRTTSPFLVSGSLGDAMALLGVSFIDVLKVDVEGSEWEVFESLLADPSKDFPVGQLLIELHLDDGMELRQVVDFFSRLEQRGFRIFMNEVNLAPTFTHRKPIAIEYSLIHPMQWRNRAVLRSVVAGSIQPAPQVPKVSACIYFLTHSSRQDQMTQILKELYAHFTKTYPYPVVVFHDDFSEAQISALRAAVPLQELYFETVQFAPPSWLDPKSIPERTKCPPDFLGYRFMCRFHSQEVHQRLGTKYEYHWRLDDDSRIRSQVSYDIFEMMRFHGKKYGFVNAVFDNPPCVENLWPLTREFLEQNQIQPTFFHEYPEGWVFYNNFEVSHRSIWSSDTYKRFMGAVDAANGIFLNRWGDAAIKSIGVSLVVDPAEVHRFDDFPYYHAPFADQASSGLPDRRWTLLDWDMMNRSAGPAETGGDLKRAMKRPRESKGWQLKRVGLTSMSSLPVLPPDVHARCTAQGHTAGFNFTAVAHLEQPGHANEPAAQLFIEPHRRLMAALQVRSHGYLGSEVAASVALPRVPGGVRKQLVILRNQQYGLYDHGTCSRQVAQTIASSMAVLSPTETGSPQDAYQAFFYYAAAALDGRVTELFEATSPAAKASSAPGKPKMLTVHDGVTADGRVHLLARVHGDPRARLLEIRNPTAEPYTWDYEMSLIPPMQGGARGVRWGTAIFTRASREPQSQYIYLAGEVPVHEEEGGRQHVVLSRLTAGDMKAGKWTNRQYLVDTKLMDSSSAAQHRELRAMKWLREVPAGSALANLFTTDTSKVSFTYSIGLRQWVATSLNAANQNTIMMHSTARLEDGLPWVSKPLLKMLAPFRDSSKWRCSAPTWHSNLQESSELVFSFGCEPLKWAWRNSPAMHVPFFMKVMRVKQ</sequence>
<feature type="signal peptide" evidence="3">
    <location>
        <begin position="1"/>
        <end position="26"/>
    </location>
</feature>
<dbReference type="Pfam" id="PF01793">
    <property type="entry name" value="Glyco_transf_15"/>
    <property type="match status" value="1"/>
</dbReference>
<dbReference type="GO" id="GO:0016020">
    <property type="term" value="C:membrane"/>
    <property type="evidence" value="ECO:0007669"/>
    <property type="project" value="InterPro"/>
</dbReference>
<dbReference type="InterPro" id="IPR029044">
    <property type="entry name" value="Nucleotide-diphossugar_trans"/>
</dbReference>
<evidence type="ECO:0000256" key="1">
    <source>
        <dbReference type="ARBA" id="ARBA00007677"/>
    </source>
</evidence>
<reference evidence="5 6" key="1">
    <citation type="journal article" date="2015" name="Genome Biol. Evol.">
        <title>Comparative Genomics of a Bacterivorous Green Alga Reveals Evolutionary Causalities and Consequences of Phago-Mixotrophic Mode of Nutrition.</title>
        <authorList>
            <person name="Burns J.A."/>
            <person name="Paasch A."/>
            <person name="Narechania A."/>
            <person name="Kim E."/>
        </authorList>
    </citation>
    <scope>NUCLEOTIDE SEQUENCE [LARGE SCALE GENOMIC DNA]</scope>
    <source>
        <strain evidence="5 6">PLY_AMNH</strain>
    </source>
</reference>
<evidence type="ECO:0000259" key="4">
    <source>
        <dbReference type="Pfam" id="PF13383"/>
    </source>
</evidence>
<keyword evidence="6" id="KW-1185">Reference proteome</keyword>
<dbReference type="InterPro" id="IPR025714">
    <property type="entry name" value="Methyltranfer_dom"/>
</dbReference>
<evidence type="ECO:0000313" key="5">
    <source>
        <dbReference type="EMBL" id="KAK3242070.1"/>
    </source>
</evidence>
<dbReference type="InterPro" id="IPR029063">
    <property type="entry name" value="SAM-dependent_MTases_sf"/>
</dbReference>
<evidence type="ECO:0000256" key="3">
    <source>
        <dbReference type="SAM" id="SignalP"/>
    </source>
</evidence>
<dbReference type="AlphaFoldDB" id="A0AAE0BUG6"/>
<dbReference type="Pfam" id="PF13383">
    <property type="entry name" value="Methyltransf_22"/>
    <property type="match status" value="1"/>
</dbReference>
<dbReference type="GO" id="GO:0000026">
    <property type="term" value="F:alpha-1,2-mannosyltransferase activity"/>
    <property type="evidence" value="ECO:0007669"/>
    <property type="project" value="TreeGrafter"/>
</dbReference>
<dbReference type="EMBL" id="LGRX02033244">
    <property type="protein sequence ID" value="KAK3242070.1"/>
    <property type="molecule type" value="Genomic_DNA"/>
</dbReference>
<feature type="domain" description="Methyltransferase" evidence="4">
    <location>
        <begin position="72"/>
        <end position="293"/>
    </location>
</feature>
<proteinExistence type="inferred from homology"/>
<name>A0AAE0BUG6_9CHLO</name>
<protein>
    <recommendedName>
        <fullName evidence="4">Methyltransferase domain-containing protein</fullName>
    </recommendedName>
</protein>
<dbReference type="PANTHER" id="PTHR31121:SF6">
    <property type="entry name" value="ALPHA-1,2 MANNOSYLTRANSFERASE KTR1"/>
    <property type="match status" value="1"/>
</dbReference>
<comment type="caution">
    <text evidence="5">The sequence shown here is derived from an EMBL/GenBank/DDBJ whole genome shotgun (WGS) entry which is preliminary data.</text>
</comment>
<dbReference type="InterPro" id="IPR002685">
    <property type="entry name" value="Glyco_trans_15"/>
</dbReference>
<comment type="similarity">
    <text evidence="1">Belongs to the glycosyltransferase 15 family.</text>
</comment>
<evidence type="ECO:0000256" key="2">
    <source>
        <dbReference type="ARBA" id="ARBA00022679"/>
    </source>
</evidence>
<dbReference type="SUPFAM" id="SSF53448">
    <property type="entry name" value="Nucleotide-diphospho-sugar transferases"/>
    <property type="match status" value="1"/>
</dbReference>
<evidence type="ECO:0000313" key="6">
    <source>
        <dbReference type="Proteomes" id="UP001190700"/>
    </source>
</evidence>
<dbReference type="SUPFAM" id="SSF53335">
    <property type="entry name" value="S-adenosyl-L-methionine-dependent methyltransferases"/>
    <property type="match status" value="1"/>
</dbReference>
<dbReference type="GO" id="GO:0000032">
    <property type="term" value="P:cell wall mannoprotein biosynthetic process"/>
    <property type="evidence" value="ECO:0007669"/>
    <property type="project" value="TreeGrafter"/>
</dbReference>
<feature type="chain" id="PRO_5042175770" description="Methyltransferase domain-containing protein" evidence="3">
    <location>
        <begin position="27"/>
        <end position="1072"/>
    </location>
</feature>
<dbReference type="Gene3D" id="3.90.550.10">
    <property type="entry name" value="Spore Coat Polysaccharide Biosynthesis Protein SpsA, Chain A"/>
    <property type="match status" value="1"/>
</dbReference>
<dbReference type="GO" id="GO:0006487">
    <property type="term" value="P:protein N-linked glycosylation"/>
    <property type="evidence" value="ECO:0007669"/>
    <property type="project" value="TreeGrafter"/>
</dbReference>
<keyword evidence="3" id="KW-0732">Signal</keyword>